<dbReference type="EMBL" id="PFNL01000007">
    <property type="protein sequence ID" value="PIZ48189.1"/>
    <property type="molecule type" value="Genomic_DNA"/>
</dbReference>
<reference evidence="3" key="1">
    <citation type="submission" date="2017-09" db="EMBL/GenBank/DDBJ databases">
        <title>Depth-based differentiation of microbial function through sediment-hosted aquifers and enrichment of novel symbionts in the deep terrestrial subsurface.</title>
        <authorList>
            <person name="Probst A.J."/>
            <person name="Ladd B."/>
            <person name="Jarett J.K."/>
            <person name="Geller-Mcgrath D.E."/>
            <person name="Sieber C.M.K."/>
            <person name="Emerson J.B."/>
            <person name="Anantharaman K."/>
            <person name="Thomas B.C."/>
            <person name="Malmstrom R."/>
            <person name="Stieglmeier M."/>
            <person name="Klingl A."/>
            <person name="Woyke T."/>
            <person name="Ryan C.M."/>
            <person name="Banfield J.F."/>
        </authorList>
    </citation>
    <scope>NUCLEOTIDE SEQUENCE [LARGE SCALE GENOMIC DNA]</scope>
</reference>
<gene>
    <name evidence="2" type="ORF">COY32_00390</name>
</gene>
<evidence type="ECO:0008006" key="4">
    <source>
        <dbReference type="Google" id="ProtNLM"/>
    </source>
</evidence>
<evidence type="ECO:0000313" key="3">
    <source>
        <dbReference type="Proteomes" id="UP000228920"/>
    </source>
</evidence>
<name>A0A2M7TLX3_UNCKA</name>
<dbReference type="Pfam" id="PF05552">
    <property type="entry name" value="MS_channel_1st_1"/>
    <property type="match status" value="2"/>
</dbReference>
<evidence type="ECO:0000256" key="1">
    <source>
        <dbReference type="SAM" id="Phobius"/>
    </source>
</evidence>
<organism evidence="2 3">
    <name type="scientific">candidate division WWE3 bacterium CG_4_10_14_0_2_um_filter_41_14</name>
    <dbReference type="NCBI Taxonomy" id="1975072"/>
    <lineage>
        <taxon>Bacteria</taxon>
        <taxon>Katanobacteria</taxon>
    </lineage>
</organism>
<dbReference type="AlphaFoldDB" id="A0A2M7TLX3"/>
<accession>A0A2M7TLX3</accession>
<keyword evidence="1" id="KW-1133">Transmembrane helix</keyword>
<dbReference type="PANTHER" id="PTHR30221:SF1">
    <property type="entry name" value="SMALL-CONDUCTANCE MECHANOSENSITIVE CHANNEL"/>
    <property type="match status" value="1"/>
</dbReference>
<keyword evidence="1" id="KW-0812">Transmembrane</keyword>
<feature type="transmembrane region" description="Helical" evidence="1">
    <location>
        <begin position="188"/>
        <end position="210"/>
    </location>
</feature>
<feature type="transmembrane region" description="Helical" evidence="1">
    <location>
        <begin position="20"/>
        <end position="45"/>
    </location>
</feature>
<protein>
    <recommendedName>
        <fullName evidence="4">Small-conductance mechanosensitive ion channel</fullName>
    </recommendedName>
</protein>
<comment type="caution">
    <text evidence="2">The sequence shown here is derived from an EMBL/GenBank/DDBJ whole genome shotgun (WGS) entry which is preliminary data.</text>
</comment>
<dbReference type="InterPro" id="IPR008910">
    <property type="entry name" value="MSC_TM_helix"/>
</dbReference>
<dbReference type="Proteomes" id="UP000228920">
    <property type="component" value="Unassembled WGS sequence"/>
</dbReference>
<sequence>MNEELFTNWGSTVVRAVSDSFASFLLFIPNLIGASVVFLVGWILAGIVKRIVMRFLDVIQLEPFSEKVGISNALKRAGASITPNEFLGDIVRWAIVLVFLNPTAETLGLSQFTVVINSVLAYIPNVLVAVLIVMLGTIVAELTSQFVKSTAAAMGTGTSSTLEVITKYAIMVFVTLAALSQLGIAQQLIVTLFTGFVAMFALAGGLAFGLGGKETAAEILERLRMNLKEKDL</sequence>
<feature type="transmembrane region" description="Helical" evidence="1">
    <location>
        <begin position="122"/>
        <end position="143"/>
    </location>
</feature>
<dbReference type="Gene3D" id="1.10.287.1260">
    <property type="match status" value="1"/>
</dbReference>
<dbReference type="GO" id="GO:0008381">
    <property type="term" value="F:mechanosensitive monoatomic ion channel activity"/>
    <property type="evidence" value="ECO:0007669"/>
    <property type="project" value="InterPro"/>
</dbReference>
<feature type="transmembrane region" description="Helical" evidence="1">
    <location>
        <begin position="164"/>
        <end position="182"/>
    </location>
</feature>
<proteinExistence type="predicted"/>
<evidence type="ECO:0000313" key="2">
    <source>
        <dbReference type="EMBL" id="PIZ48189.1"/>
    </source>
</evidence>
<dbReference type="InterPro" id="IPR045275">
    <property type="entry name" value="MscS_archaea/bacteria_type"/>
</dbReference>
<keyword evidence="1" id="KW-0472">Membrane</keyword>
<dbReference type="PANTHER" id="PTHR30221">
    <property type="entry name" value="SMALL-CONDUCTANCE MECHANOSENSITIVE CHANNEL"/>
    <property type="match status" value="1"/>
</dbReference>